<keyword evidence="6" id="KW-0472">Membrane</keyword>
<evidence type="ECO:0000259" key="7">
    <source>
        <dbReference type="PROSITE" id="PS50109"/>
    </source>
</evidence>
<dbReference type="SMART" id="SM00086">
    <property type="entry name" value="PAC"/>
    <property type="match status" value="1"/>
</dbReference>
<dbReference type="CDD" id="cd00082">
    <property type="entry name" value="HisKA"/>
    <property type="match status" value="1"/>
</dbReference>
<evidence type="ECO:0000313" key="10">
    <source>
        <dbReference type="EMBL" id="MBB5365804.1"/>
    </source>
</evidence>
<dbReference type="Pfam" id="PF13426">
    <property type="entry name" value="PAS_9"/>
    <property type="match status" value="1"/>
</dbReference>
<dbReference type="EMBL" id="JACHFL010000022">
    <property type="protein sequence ID" value="MBB5365804.1"/>
    <property type="molecule type" value="Genomic_DNA"/>
</dbReference>
<dbReference type="SUPFAM" id="SSF47384">
    <property type="entry name" value="Homodimeric domain of signal transducing histidine kinase"/>
    <property type="match status" value="1"/>
</dbReference>
<dbReference type="InterPro" id="IPR004358">
    <property type="entry name" value="Sig_transdc_His_kin-like_C"/>
</dbReference>
<keyword evidence="4" id="KW-0808">Transferase</keyword>
<evidence type="ECO:0000259" key="8">
    <source>
        <dbReference type="PROSITE" id="PS50112"/>
    </source>
</evidence>
<dbReference type="Pfam" id="PF13185">
    <property type="entry name" value="GAF_2"/>
    <property type="match status" value="1"/>
</dbReference>
<dbReference type="InterPro" id="IPR005467">
    <property type="entry name" value="His_kinase_dom"/>
</dbReference>
<reference evidence="10 11" key="1">
    <citation type="submission" date="2020-08" db="EMBL/GenBank/DDBJ databases">
        <title>Genomic Encyclopedia of Type Strains, Phase IV (KMG-IV): sequencing the most valuable type-strain genomes for metagenomic binning, comparative biology and taxonomic classification.</title>
        <authorList>
            <person name="Goeker M."/>
        </authorList>
    </citation>
    <scope>NUCLEOTIDE SEQUENCE [LARGE SCALE GENOMIC DNA]</scope>
    <source>
        <strain evidence="10 11">DSM 27939</strain>
    </source>
</reference>
<feature type="domain" description="Histidine kinase" evidence="7">
    <location>
        <begin position="488"/>
        <end position="702"/>
    </location>
</feature>
<dbReference type="GO" id="GO:0000156">
    <property type="term" value="F:phosphorelay response regulator activity"/>
    <property type="evidence" value="ECO:0007669"/>
    <property type="project" value="TreeGrafter"/>
</dbReference>
<dbReference type="PANTHER" id="PTHR42878:SF15">
    <property type="entry name" value="BACTERIOPHYTOCHROME"/>
    <property type="match status" value="1"/>
</dbReference>
<dbReference type="SUPFAM" id="SSF55785">
    <property type="entry name" value="PYP-like sensor domain (PAS domain)"/>
    <property type="match status" value="1"/>
</dbReference>
<evidence type="ECO:0000256" key="3">
    <source>
        <dbReference type="ARBA" id="ARBA00022553"/>
    </source>
</evidence>
<dbReference type="InterPro" id="IPR003594">
    <property type="entry name" value="HATPase_dom"/>
</dbReference>
<keyword evidence="11" id="KW-1185">Reference proteome</keyword>
<dbReference type="Gene3D" id="3.30.450.40">
    <property type="match status" value="2"/>
</dbReference>
<dbReference type="InterPro" id="IPR001610">
    <property type="entry name" value="PAC"/>
</dbReference>
<dbReference type="SMART" id="SM00091">
    <property type="entry name" value="PAS"/>
    <property type="match status" value="1"/>
</dbReference>
<dbReference type="InterPro" id="IPR003661">
    <property type="entry name" value="HisK_dim/P_dom"/>
</dbReference>
<dbReference type="InterPro" id="IPR035965">
    <property type="entry name" value="PAS-like_dom_sf"/>
</dbReference>
<dbReference type="InterPro" id="IPR000014">
    <property type="entry name" value="PAS"/>
</dbReference>
<keyword evidence="5" id="KW-0418">Kinase</keyword>
<accession>A0A7W8NFU0</accession>
<dbReference type="Gene3D" id="3.30.450.20">
    <property type="entry name" value="PAS domain"/>
    <property type="match status" value="1"/>
</dbReference>
<dbReference type="NCBIfam" id="TIGR00229">
    <property type="entry name" value="sensory_box"/>
    <property type="match status" value="1"/>
</dbReference>
<feature type="domain" description="PAS" evidence="8">
    <location>
        <begin position="10"/>
        <end position="83"/>
    </location>
</feature>
<name>A0A7W8NFU0_9DEIO</name>
<dbReference type="EC" id="2.7.13.3" evidence="2"/>
<evidence type="ECO:0000313" key="11">
    <source>
        <dbReference type="Proteomes" id="UP000552709"/>
    </source>
</evidence>
<dbReference type="Pfam" id="PF00512">
    <property type="entry name" value="HisKA"/>
    <property type="match status" value="1"/>
</dbReference>
<dbReference type="GO" id="GO:0016020">
    <property type="term" value="C:membrane"/>
    <property type="evidence" value="ECO:0007669"/>
    <property type="project" value="UniProtKB-SubCell"/>
</dbReference>
<dbReference type="InterPro" id="IPR036890">
    <property type="entry name" value="HATPase_C_sf"/>
</dbReference>
<dbReference type="Proteomes" id="UP000552709">
    <property type="component" value="Unassembled WGS sequence"/>
</dbReference>
<dbReference type="InterPro" id="IPR036097">
    <property type="entry name" value="HisK_dim/P_sf"/>
</dbReference>
<dbReference type="Gene3D" id="3.30.565.10">
    <property type="entry name" value="Histidine kinase-like ATPase, C-terminal domain"/>
    <property type="match status" value="1"/>
</dbReference>
<dbReference type="PANTHER" id="PTHR42878">
    <property type="entry name" value="TWO-COMPONENT HISTIDINE KINASE"/>
    <property type="match status" value="1"/>
</dbReference>
<evidence type="ECO:0000256" key="5">
    <source>
        <dbReference type="ARBA" id="ARBA00022777"/>
    </source>
</evidence>
<dbReference type="SMART" id="SM00065">
    <property type="entry name" value="GAF"/>
    <property type="match status" value="1"/>
</dbReference>
<sequence>MSESHAFSPDLQLLSQALAASVHSVVIADARLLDLPIIYVNPAFERMSGSPASEALGRNCRFLQGQDRDQAARKDLRQAIAAGRSTTVILRNYRLDGTLFFNELTISPIHDAAGTVTHFLGFQTDVTKRETASALMTSLQGLTEVLAAVRTQQEVTDLLLRDARGALNAVSGAVLLVQDGRLHVVARRGDDDASIWQDGDLDGHRPSPDALRTNTPLFFREGGELTAAYPELEARTGGVAAVATAVLPMVEGGQPLGVIVLDFQEPHDFTPDEERFMRTLAAQCALALDRARLSGDLERQVRDRTAELEAFVRFTEAADSEIDVLNLAGRAVEVLSLLFPGCTNDYYALEDGLWKLKVHTPDLEDDPDLLDSLRAGLPLDTPVFAGPMQTGQPIFVDGWDPQKERVAGTEAFKSVAIYPLAIGGRPQAMFVLGFRDTARWSVHHQAVFRAVGRSLGLALDRTETARQLKAQRDLLQASNEELEAFTYSVSHDLRTPVRHILSFGDLLRRELPTPLDAKAERYFGIVRTAADTLSMLIDGMLDVSRTSRQALKVEQVNLERLFTEARQKMAVDRPQRQIDWHISSLPTVVGDAELLRRVITALVDNAVKFIRSRDRAVIRVWAEERGQSWAVLVRDNGVGFNPQYSNKLFSMFQRLHRAEDFEGAAVSLANARRIMTRHGGTMMAEGQPDQGATFSFILPKVLSS</sequence>
<dbReference type="GO" id="GO:0000155">
    <property type="term" value="F:phosphorelay sensor kinase activity"/>
    <property type="evidence" value="ECO:0007669"/>
    <property type="project" value="InterPro"/>
</dbReference>
<dbReference type="InterPro" id="IPR029016">
    <property type="entry name" value="GAF-like_dom_sf"/>
</dbReference>
<dbReference type="InterPro" id="IPR003018">
    <property type="entry name" value="GAF"/>
</dbReference>
<evidence type="ECO:0000256" key="6">
    <source>
        <dbReference type="ARBA" id="ARBA00023136"/>
    </source>
</evidence>
<dbReference type="SUPFAM" id="SSF55874">
    <property type="entry name" value="ATPase domain of HSP90 chaperone/DNA topoisomerase II/histidine kinase"/>
    <property type="match status" value="1"/>
</dbReference>
<dbReference type="PRINTS" id="PR00344">
    <property type="entry name" value="BCTRLSENSOR"/>
</dbReference>
<comment type="caution">
    <text evidence="10">The sequence shown here is derived from an EMBL/GenBank/DDBJ whole genome shotgun (WGS) entry which is preliminary data.</text>
</comment>
<dbReference type="PROSITE" id="PS50109">
    <property type="entry name" value="HIS_KIN"/>
    <property type="match status" value="1"/>
</dbReference>
<dbReference type="PROSITE" id="PS50112">
    <property type="entry name" value="PAS"/>
    <property type="match status" value="1"/>
</dbReference>
<dbReference type="AlphaFoldDB" id="A0A7W8NFU0"/>
<dbReference type="SUPFAM" id="SSF55781">
    <property type="entry name" value="GAF domain-like"/>
    <property type="match status" value="2"/>
</dbReference>
<proteinExistence type="predicted"/>
<dbReference type="GO" id="GO:0030295">
    <property type="term" value="F:protein kinase activator activity"/>
    <property type="evidence" value="ECO:0007669"/>
    <property type="project" value="TreeGrafter"/>
</dbReference>
<dbReference type="RefSeq" id="WP_184137603.1">
    <property type="nucleotide sequence ID" value="NZ_JACHFL010000022.1"/>
</dbReference>
<dbReference type="PROSITE" id="PS50113">
    <property type="entry name" value="PAC"/>
    <property type="match status" value="1"/>
</dbReference>
<dbReference type="InterPro" id="IPR050351">
    <property type="entry name" value="BphY/WalK/GraS-like"/>
</dbReference>
<evidence type="ECO:0000256" key="2">
    <source>
        <dbReference type="ARBA" id="ARBA00012438"/>
    </source>
</evidence>
<comment type="catalytic activity">
    <reaction evidence="1">
        <text>ATP + protein L-histidine = ADP + protein N-phospho-L-histidine.</text>
        <dbReference type="EC" id="2.7.13.3"/>
    </reaction>
</comment>
<feature type="domain" description="PAC" evidence="9">
    <location>
        <begin position="84"/>
        <end position="138"/>
    </location>
</feature>
<evidence type="ECO:0000256" key="1">
    <source>
        <dbReference type="ARBA" id="ARBA00000085"/>
    </source>
</evidence>
<organism evidence="10 11">
    <name type="scientific">Deinococcus humi</name>
    <dbReference type="NCBI Taxonomy" id="662880"/>
    <lineage>
        <taxon>Bacteria</taxon>
        <taxon>Thermotogati</taxon>
        <taxon>Deinococcota</taxon>
        <taxon>Deinococci</taxon>
        <taxon>Deinococcales</taxon>
        <taxon>Deinococcaceae</taxon>
        <taxon>Deinococcus</taxon>
    </lineage>
</organism>
<gene>
    <name evidence="10" type="ORF">HNQ08_004930</name>
</gene>
<keyword evidence="3" id="KW-0597">Phosphoprotein</keyword>
<dbReference type="CDD" id="cd00130">
    <property type="entry name" value="PAS"/>
    <property type="match status" value="1"/>
</dbReference>
<dbReference type="GO" id="GO:0007234">
    <property type="term" value="P:osmosensory signaling via phosphorelay pathway"/>
    <property type="evidence" value="ECO:0007669"/>
    <property type="project" value="TreeGrafter"/>
</dbReference>
<dbReference type="Pfam" id="PF02518">
    <property type="entry name" value="HATPase_c"/>
    <property type="match status" value="1"/>
</dbReference>
<dbReference type="Gene3D" id="1.10.287.130">
    <property type="match status" value="1"/>
</dbReference>
<evidence type="ECO:0000256" key="4">
    <source>
        <dbReference type="ARBA" id="ARBA00022679"/>
    </source>
</evidence>
<dbReference type="InterPro" id="IPR000700">
    <property type="entry name" value="PAS-assoc_C"/>
</dbReference>
<evidence type="ECO:0000259" key="9">
    <source>
        <dbReference type="PROSITE" id="PS50113"/>
    </source>
</evidence>
<protein>
    <recommendedName>
        <fullName evidence="2">histidine kinase</fullName>
        <ecNumber evidence="2">2.7.13.3</ecNumber>
    </recommendedName>
</protein>
<dbReference type="SMART" id="SM00388">
    <property type="entry name" value="HisKA"/>
    <property type="match status" value="1"/>
</dbReference>
<dbReference type="SMART" id="SM00387">
    <property type="entry name" value="HATPase_c"/>
    <property type="match status" value="1"/>
</dbReference>